<dbReference type="OrthoDB" id="205993at2759"/>
<evidence type="ECO:0008006" key="4">
    <source>
        <dbReference type="Google" id="ProtNLM"/>
    </source>
</evidence>
<reference evidence="2 3" key="1">
    <citation type="submission" date="2014-04" db="EMBL/GenBank/DDBJ databases">
        <authorList>
            <consortium name="DOE Joint Genome Institute"/>
            <person name="Kuo A."/>
            <person name="Girlanda M."/>
            <person name="Perotto S."/>
            <person name="Kohler A."/>
            <person name="Nagy L.G."/>
            <person name="Floudas D."/>
            <person name="Copeland A."/>
            <person name="Barry K.W."/>
            <person name="Cichocki N."/>
            <person name="Veneault-Fourrey C."/>
            <person name="LaButti K."/>
            <person name="Lindquist E.A."/>
            <person name="Lipzen A."/>
            <person name="Lundell T."/>
            <person name="Morin E."/>
            <person name="Murat C."/>
            <person name="Sun H."/>
            <person name="Tunlid A."/>
            <person name="Henrissat B."/>
            <person name="Grigoriev I.V."/>
            <person name="Hibbett D.S."/>
            <person name="Martin F."/>
            <person name="Nordberg H.P."/>
            <person name="Cantor M.N."/>
            <person name="Hua S.X."/>
        </authorList>
    </citation>
    <scope>NUCLEOTIDE SEQUENCE [LARGE SCALE GENOMIC DNA]</scope>
    <source>
        <strain evidence="2 3">MUT 4182</strain>
    </source>
</reference>
<feature type="compositionally biased region" description="Low complexity" evidence="1">
    <location>
        <begin position="126"/>
        <end position="135"/>
    </location>
</feature>
<feature type="compositionally biased region" description="Basic residues" evidence="1">
    <location>
        <begin position="206"/>
        <end position="215"/>
    </location>
</feature>
<dbReference type="PANTHER" id="PTHR22684">
    <property type="entry name" value="NULP1-RELATED"/>
    <property type="match status" value="1"/>
</dbReference>
<dbReference type="AlphaFoldDB" id="A0A0C3KEM2"/>
<feature type="compositionally biased region" description="Acidic residues" evidence="1">
    <location>
        <begin position="718"/>
        <end position="735"/>
    </location>
</feature>
<accession>A0A0C3KEM2</accession>
<feature type="compositionally biased region" description="Polar residues" evidence="1">
    <location>
        <begin position="101"/>
        <end position="113"/>
    </location>
</feature>
<dbReference type="GO" id="GO:1990116">
    <property type="term" value="P:ribosome-associated ubiquitin-dependent protein catabolic process"/>
    <property type="evidence" value="ECO:0007669"/>
    <property type="project" value="TreeGrafter"/>
</dbReference>
<dbReference type="Proteomes" id="UP000054248">
    <property type="component" value="Unassembled WGS sequence"/>
</dbReference>
<feature type="compositionally biased region" description="Acidic residues" evidence="1">
    <location>
        <begin position="62"/>
        <end position="76"/>
    </location>
</feature>
<evidence type="ECO:0000256" key="1">
    <source>
        <dbReference type="SAM" id="MobiDB-lite"/>
    </source>
</evidence>
<gene>
    <name evidence="2" type="ORF">M407DRAFT_30458</name>
</gene>
<proteinExistence type="predicted"/>
<dbReference type="Pfam" id="PF04910">
    <property type="entry name" value="Tcf25"/>
    <property type="match status" value="1"/>
</dbReference>
<feature type="region of interest" description="Disordered" evidence="1">
    <location>
        <begin position="26"/>
        <end position="137"/>
    </location>
</feature>
<feature type="region of interest" description="Disordered" evidence="1">
    <location>
        <begin position="201"/>
        <end position="220"/>
    </location>
</feature>
<feature type="compositionally biased region" description="Low complexity" evidence="1">
    <location>
        <begin position="77"/>
        <end position="88"/>
    </location>
</feature>
<name>A0A0C3KEM2_9AGAM</name>
<protein>
    <recommendedName>
        <fullName evidence="4">DUF654-domain-containing protein</fullName>
    </recommendedName>
</protein>
<dbReference type="GO" id="GO:1990112">
    <property type="term" value="C:RQC complex"/>
    <property type="evidence" value="ECO:0007669"/>
    <property type="project" value="TreeGrafter"/>
</dbReference>
<keyword evidence="3" id="KW-1185">Reference proteome</keyword>
<dbReference type="HOGENOM" id="CLU_008321_2_0_1"/>
<dbReference type="STRING" id="1051891.A0A0C3KEM2"/>
<dbReference type="PANTHER" id="PTHR22684:SF0">
    <property type="entry name" value="RIBOSOME QUALITY CONTROL COMPLEX SUBUNIT TCF25"/>
    <property type="match status" value="1"/>
</dbReference>
<dbReference type="InterPro" id="IPR006994">
    <property type="entry name" value="TCF25/Rqc1"/>
</dbReference>
<dbReference type="GO" id="GO:0072344">
    <property type="term" value="P:rescue of stalled ribosome"/>
    <property type="evidence" value="ECO:0007669"/>
    <property type="project" value="TreeGrafter"/>
</dbReference>
<reference evidence="3" key="2">
    <citation type="submission" date="2015-01" db="EMBL/GenBank/DDBJ databases">
        <title>Evolutionary Origins and Diversification of the Mycorrhizal Mutualists.</title>
        <authorList>
            <consortium name="DOE Joint Genome Institute"/>
            <consortium name="Mycorrhizal Genomics Consortium"/>
            <person name="Kohler A."/>
            <person name="Kuo A."/>
            <person name="Nagy L.G."/>
            <person name="Floudas D."/>
            <person name="Copeland A."/>
            <person name="Barry K.W."/>
            <person name="Cichocki N."/>
            <person name="Veneault-Fourrey C."/>
            <person name="LaButti K."/>
            <person name="Lindquist E.A."/>
            <person name="Lipzen A."/>
            <person name="Lundell T."/>
            <person name="Morin E."/>
            <person name="Murat C."/>
            <person name="Riley R."/>
            <person name="Ohm R."/>
            <person name="Sun H."/>
            <person name="Tunlid A."/>
            <person name="Henrissat B."/>
            <person name="Grigoriev I.V."/>
            <person name="Hibbett D.S."/>
            <person name="Martin F."/>
        </authorList>
    </citation>
    <scope>NUCLEOTIDE SEQUENCE [LARGE SCALE GENOMIC DNA]</scope>
    <source>
        <strain evidence="3">MUT 4182</strain>
    </source>
</reference>
<organism evidence="2 3">
    <name type="scientific">Tulasnella calospora MUT 4182</name>
    <dbReference type="NCBI Taxonomy" id="1051891"/>
    <lineage>
        <taxon>Eukaryota</taxon>
        <taxon>Fungi</taxon>
        <taxon>Dikarya</taxon>
        <taxon>Basidiomycota</taxon>
        <taxon>Agaricomycotina</taxon>
        <taxon>Agaricomycetes</taxon>
        <taxon>Cantharellales</taxon>
        <taxon>Tulasnellaceae</taxon>
        <taxon>Tulasnella</taxon>
    </lineage>
</organism>
<sequence length="768" mass="85047">MAPRLSKRQQREQEELEALAALQTAHKAVVEPGSDSGDQIDPVEEPPKTSLSTGFAALTVNQDEEPVEESEEEEAEQPQQKKPQAKKAGSILQRKKKPAATSATVTPSENTTTPKAGHSKGKGKGKAPAAPSEPSKASDDFDAILQQMSSKYPELKQAATVTLQSAAKREFWKLLSVEPTYLDGDEEMRRFFGSKVVDSAEVGSKKGGRGSRRTGHASSATMSRYHLVKPPDTWVHIMRSNQGGVAMEAIPEEELLGRKSTTFREEKWWTFTHSQSYKKAELRFLSAVAVGDPNAFAEILRESPWHIDTLLQLSEVFRQQEDYSHATELVERGVLAFERAFAPSFNITSGLHRLDFERIENRPFFLALHRQVLQLERRGCMRAAFEHARLLYSLNPSEDPHGALLHLDYLAPRCGMNDWLIRLWDTWENVDSEEPTGKGVPRLNPKFLPGMPYAKALAMWNLENQAGDKAHEKSTDALIEAILTFPSVVPVVADKAGILLSPEVRGLPSMRIEPGWIPSDPAASTVHLLSHLYAHRSVSIWKQPTHVEWMQKTISKIPLSQLGGGAKPTTMKPRSLLSGSLAFFAHGPTLDLFRHVIITENRSLIGFFSPSMVNHTTMHAYDPVPPASSVTNYDDEYFGQEMKRAFQREQQARARQMMQRVIQQHQAQGGVLGDMDDADLADPEIQRMLLQRIVAAHGEGAGPDFNPPMQAGGMPGGFEDDDELEDEDADEEGAEVEGQAGQGGGILQTLWDGLWGGPPVADDQDEED</sequence>
<evidence type="ECO:0000313" key="2">
    <source>
        <dbReference type="EMBL" id="KIO19888.1"/>
    </source>
</evidence>
<dbReference type="EMBL" id="KN823198">
    <property type="protein sequence ID" value="KIO19888.1"/>
    <property type="molecule type" value="Genomic_DNA"/>
</dbReference>
<evidence type="ECO:0000313" key="3">
    <source>
        <dbReference type="Proteomes" id="UP000054248"/>
    </source>
</evidence>
<feature type="region of interest" description="Disordered" evidence="1">
    <location>
        <begin position="700"/>
        <end position="768"/>
    </location>
</feature>